<dbReference type="InterPro" id="IPR036278">
    <property type="entry name" value="Sialidase_sf"/>
</dbReference>
<dbReference type="Proteomes" id="UP001172159">
    <property type="component" value="Unassembled WGS sequence"/>
</dbReference>
<dbReference type="Pfam" id="PF13088">
    <property type="entry name" value="BNR_2"/>
    <property type="match status" value="1"/>
</dbReference>
<dbReference type="AlphaFoldDB" id="A0AA40ESU6"/>
<proteinExistence type="predicted"/>
<name>A0AA40ESU6_9PEZI</name>
<dbReference type="InterPro" id="IPR011040">
    <property type="entry name" value="Sialidase"/>
</dbReference>
<feature type="non-terminal residue" evidence="2">
    <location>
        <position position="359"/>
    </location>
</feature>
<accession>A0AA40ESU6</accession>
<reference evidence="2" key="1">
    <citation type="submission" date="2023-06" db="EMBL/GenBank/DDBJ databases">
        <title>Genome-scale phylogeny and comparative genomics of the fungal order Sordariales.</title>
        <authorList>
            <consortium name="Lawrence Berkeley National Laboratory"/>
            <person name="Hensen N."/>
            <person name="Bonometti L."/>
            <person name="Westerberg I."/>
            <person name="Brannstrom I.O."/>
            <person name="Guillou S."/>
            <person name="Cros-Aarteil S."/>
            <person name="Calhoun S."/>
            <person name="Haridas S."/>
            <person name="Kuo A."/>
            <person name="Mondo S."/>
            <person name="Pangilinan J."/>
            <person name="Riley R."/>
            <person name="Labutti K."/>
            <person name="Andreopoulos B."/>
            <person name="Lipzen A."/>
            <person name="Chen C."/>
            <person name="Yanf M."/>
            <person name="Daum C."/>
            <person name="Ng V."/>
            <person name="Clum A."/>
            <person name="Steindorff A."/>
            <person name="Ohm R."/>
            <person name="Martin F."/>
            <person name="Silar P."/>
            <person name="Natvig D."/>
            <person name="Lalanne C."/>
            <person name="Gautier V."/>
            <person name="Ament-Velasquez S.L."/>
            <person name="Kruys A."/>
            <person name="Hutchinson M.I."/>
            <person name="Powell A.J."/>
            <person name="Barry K."/>
            <person name="Miller A.N."/>
            <person name="Grigoriev I.V."/>
            <person name="Debuchy R."/>
            <person name="Gladieux P."/>
            <person name="Thoren M.H."/>
            <person name="Johannesson H."/>
        </authorList>
    </citation>
    <scope>NUCLEOTIDE SEQUENCE</scope>
    <source>
        <strain evidence="2">CBS 540.89</strain>
    </source>
</reference>
<evidence type="ECO:0000313" key="2">
    <source>
        <dbReference type="EMBL" id="KAK0744755.1"/>
    </source>
</evidence>
<evidence type="ECO:0000259" key="1">
    <source>
        <dbReference type="Pfam" id="PF13088"/>
    </source>
</evidence>
<dbReference type="PANTHER" id="PTHR38792:SF3">
    <property type="entry name" value="BNR_ASP-BOX REPEAT DOMAIN PROTEIN (AFU_ORTHOLOGUE AFUA_7G06430)-RELATED"/>
    <property type="match status" value="1"/>
</dbReference>
<feature type="non-terminal residue" evidence="2">
    <location>
        <position position="1"/>
    </location>
</feature>
<feature type="domain" description="Sialidase" evidence="1">
    <location>
        <begin position="46"/>
        <end position="304"/>
    </location>
</feature>
<dbReference type="EMBL" id="JAUKTV010000002">
    <property type="protein sequence ID" value="KAK0744755.1"/>
    <property type="molecule type" value="Genomic_DNA"/>
</dbReference>
<dbReference type="SUPFAM" id="SSF50939">
    <property type="entry name" value="Sialidases"/>
    <property type="match status" value="1"/>
</dbReference>
<dbReference type="PANTHER" id="PTHR38792">
    <property type="entry name" value="BNR/ASP-BOX REPEAT DOMAIN PROTEIN (AFU_ORTHOLOGUE AFUA_7G06430)-RELATED"/>
    <property type="match status" value="1"/>
</dbReference>
<keyword evidence="3" id="KW-1185">Reference proteome</keyword>
<evidence type="ECO:0000313" key="3">
    <source>
        <dbReference type="Proteomes" id="UP001172159"/>
    </source>
</evidence>
<organism evidence="2 3">
    <name type="scientific">Apiosordaria backusii</name>
    <dbReference type="NCBI Taxonomy" id="314023"/>
    <lineage>
        <taxon>Eukaryota</taxon>
        <taxon>Fungi</taxon>
        <taxon>Dikarya</taxon>
        <taxon>Ascomycota</taxon>
        <taxon>Pezizomycotina</taxon>
        <taxon>Sordariomycetes</taxon>
        <taxon>Sordariomycetidae</taxon>
        <taxon>Sordariales</taxon>
        <taxon>Lasiosphaeriaceae</taxon>
        <taxon>Apiosordaria</taxon>
    </lineage>
</organism>
<sequence length="359" mass="39424">SSPVLIAPSSVYPRANALFNLSSPHPDTPLIITSYTTLSGPNKILSLSISTDHAQSWTFLSHIWQANASTHDIDNPFPLQLPNGDILYAFRNHDIDPVTSGEYTYYRITICISKDYGQTWEFLSHASERKANREKGKNNGLWEPFLRVDGKGRLQVYYSGEKEGDGKRQDNVMRVSDDLGRTWNEERVVSRGRDGKEARDGMMGVAEAGDGEEGHLVCIFETTEDDGVFSVDTVESFDDGESWGEGTRKRVYTAADGRDAGAPQVWNVGGVLVGSFMTNEGSGTEQIDGGEMKIILSRDGGKTWSNFGKDGESTATGQRATVAAEKGSHWPGLFKLDDKRFLALYSADGMGAVSRVFEI</sequence>
<comment type="caution">
    <text evidence="2">The sequence shown here is derived from an EMBL/GenBank/DDBJ whole genome shotgun (WGS) entry which is preliminary data.</text>
</comment>
<gene>
    <name evidence="2" type="ORF">B0T21DRAFT_264862</name>
</gene>
<dbReference type="CDD" id="cd15482">
    <property type="entry name" value="Sialidase_non-viral"/>
    <property type="match status" value="2"/>
</dbReference>
<protein>
    <submittedName>
        <fullName evidence="2">Sialidase</fullName>
    </submittedName>
</protein>
<dbReference type="Gene3D" id="2.120.10.10">
    <property type="match status" value="1"/>
</dbReference>